<sequence>VAYTTRSLPPSIGIWAPVVFAKVSVQSSTASLATSAEVISVLSRLRVLYSSTVSPFRAARSARSWSFHSPVSKTASGWTVLTRIPSSAHSSAAILPTCTRAAFEAE</sequence>
<name>A0A381WZ35_9ZZZZ</name>
<dbReference type="EMBL" id="UINC01013368">
    <property type="protein sequence ID" value="SVA57809.1"/>
    <property type="molecule type" value="Genomic_DNA"/>
</dbReference>
<dbReference type="AlphaFoldDB" id="A0A381WZ35"/>
<evidence type="ECO:0000313" key="1">
    <source>
        <dbReference type="EMBL" id="SVA57809.1"/>
    </source>
</evidence>
<protein>
    <submittedName>
        <fullName evidence="1">Uncharacterized protein</fullName>
    </submittedName>
</protein>
<proteinExistence type="predicted"/>
<accession>A0A381WZ35</accession>
<reference evidence="1" key="1">
    <citation type="submission" date="2018-05" db="EMBL/GenBank/DDBJ databases">
        <authorList>
            <person name="Lanie J.A."/>
            <person name="Ng W.-L."/>
            <person name="Kazmierczak K.M."/>
            <person name="Andrzejewski T.M."/>
            <person name="Davidsen T.M."/>
            <person name="Wayne K.J."/>
            <person name="Tettelin H."/>
            <person name="Glass J.I."/>
            <person name="Rusch D."/>
            <person name="Podicherti R."/>
            <person name="Tsui H.-C.T."/>
            <person name="Winkler M.E."/>
        </authorList>
    </citation>
    <scope>NUCLEOTIDE SEQUENCE</scope>
</reference>
<gene>
    <name evidence="1" type="ORF">METZ01_LOCUS110663</name>
</gene>
<feature type="non-terminal residue" evidence="1">
    <location>
        <position position="1"/>
    </location>
</feature>
<organism evidence="1">
    <name type="scientific">marine metagenome</name>
    <dbReference type="NCBI Taxonomy" id="408172"/>
    <lineage>
        <taxon>unclassified sequences</taxon>
        <taxon>metagenomes</taxon>
        <taxon>ecological metagenomes</taxon>
    </lineage>
</organism>